<feature type="transmembrane region" description="Helical" evidence="1">
    <location>
        <begin position="30"/>
        <end position="45"/>
    </location>
</feature>
<name>A0A1L8STD0_9ENTE</name>
<protein>
    <recommendedName>
        <fullName evidence="4">Zn-finger containing protein</fullName>
    </recommendedName>
</protein>
<keyword evidence="1" id="KW-1133">Transmembrane helix</keyword>
<keyword evidence="3" id="KW-1185">Reference proteome</keyword>
<evidence type="ECO:0000313" key="3">
    <source>
        <dbReference type="Proteomes" id="UP000183700"/>
    </source>
</evidence>
<comment type="caution">
    <text evidence="2">The sequence shown here is derived from an EMBL/GenBank/DDBJ whole genome shotgun (WGS) entry which is preliminary data.</text>
</comment>
<organism evidence="2 3">
    <name type="scientific">Enterococcus devriesei</name>
    <dbReference type="NCBI Taxonomy" id="319970"/>
    <lineage>
        <taxon>Bacteria</taxon>
        <taxon>Bacillati</taxon>
        <taxon>Bacillota</taxon>
        <taxon>Bacilli</taxon>
        <taxon>Lactobacillales</taxon>
        <taxon>Enterococcaceae</taxon>
        <taxon>Enterococcus</taxon>
    </lineage>
</organism>
<sequence>MLGNRWMQRLMNVYQKYAYLMRGRYGRLDQINKALLIIWAVFTIFDHWIPYYIGNIIALAAFLLVICRFCSKKIYPRSNENQKFLLWLNRVKDFFKGKKSPYTYFKCPECKQKMRAPKGRGKIKVTCKNCHTQFVKKV</sequence>
<dbReference type="Proteomes" id="UP000183700">
    <property type="component" value="Unassembled WGS sequence"/>
</dbReference>
<keyword evidence="1" id="KW-0812">Transmembrane</keyword>
<proteinExistence type="predicted"/>
<gene>
    <name evidence="2" type="ORF">RV00_GL003004</name>
</gene>
<keyword evidence="1" id="KW-0472">Membrane</keyword>
<evidence type="ECO:0000256" key="1">
    <source>
        <dbReference type="SAM" id="Phobius"/>
    </source>
</evidence>
<feature type="transmembrane region" description="Helical" evidence="1">
    <location>
        <begin position="51"/>
        <end position="70"/>
    </location>
</feature>
<accession>A0A1L8STD0</accession>
<dbReference type="AlphaFoldDB" id="A0A1L8STD0"/>
<evidence type="ECO:0008006" key="4">
    <source>
        <dbReference type="Google" id="ProtNLM"/>
    </source>
</evidence>
<dbReference type="EMBL" id="JXKM01000008">
    <property type="protein sequence ID" value="OJG35173.1"/>
    <property type="molecule type" value="Genomic_DNA"/>
</dbReference>
<evidence type="ECO:0000313" key="2">
    <source>
        <dbReference type="EMBL" id="OJG35173.1"/>
    </source>
</evidence>
<reference evidence="2 3" key="1">
    <citation type="submission" date="2014-12" db="EMBL/GenBank/DDBJ databases">
        <title>Draft genome sequences of 29 type strains of Enterococci.</title>
        <authorList>
            <person name="Zhong Z."/>
            <person name="Sun Z."/>
            <person name="Liu W."/>
            <person name="Zhang W."/>
            <person name="Zhang H."/>
        </authorList>
    </citation>
    <scope>NUCLEOTIDE SEQUENCE [LARGE SCALE GENOMIC DNA]</scope>
    <source>
        <strain evidence="2 3">DSM 22802</strain>
    </source>
</reference>
<dbReference type="STRING" id="319970.RV00_GL003004"/>